<reference evidence="1 2" key="1">
    <citation type="submission" date="2024-01" db="EMBL/GenBank/DDBJ databases">
        <title>The complete chloroplast genome sequence of Lithospermum erythrorhizon: insights into the phylogenetic relationship among Boraginaceae species and the maternal lineages of purple gromwells.</title>
        <authorList>
            <person name="Okada T."/>
            <person name="Watanabe K."/>
        </authorList>
    </citation>
    <scope>NUCLEOTIDE SEQUENCE [LARGE SCALE GENOMIC DNA]</scope>
</reference>
<dbReference type="Proteomes" id="UP001454036">
    <property type="component" value="Unassembled WGS sequence"/>
</dbReference>
<evidence type="ECO:0000313" key="1">
    <source>
        <dbReference type="EMBL" id="GAA0170362.1"/>
    </source>
</evidence>
<accession>A0AAV3R1S7</accession>
<evidence type="ECO:0000313" key="2">
    <source>
        <dbReference type="Proteomes" id="UP001454036"/>
    </source>
</evidence>
<sequence>MRRGFYGTEMIQAINPSIMGPEATYASEDAANYMEWFKKHSHVWVSDPIHDGICAPPQSYIHGTVLHQSLFLERIQPA</sequence>
<dbReference type="EMBL" id="BAABME010007214">
    <property type="protein sequence ID" value="GAA0170362.1"/>
    <property type="molecule type" value="Genomic_DNA"/>
</dbReference>
<protein>
    <submittedName>
        <fullName evidence="1">Uncharacterized protein</fullName>
    </submittedName>
</protein>
<comment type="caution">
    <text evidence="1">The sequence shown here is derived from an EMBL/GenBank/DDBJ whole genome shotgun (WGS) entry which is preliminary data.</text>
</comment>
<proteinExistence type="predicted"/>
<keyword evidence="2" id="KW-1185">Reference proteome</keyword>
<organism evidence="1 2">
    <name type="scientific">Lithospermum erythrorhizon</name>
    <name type="common">Purple gromwell</name>
    <name type="synonym">Lithospermum officinale var. erythrorhizon</name>
    <dbReference type="NCBI Taxonomy" id="34254"/>
    <lineage>
        <taxon>Eukaryota</taxon>
        <taxon>Viridiplantae</taxon>
        <taxon>Streptophyta</taxon>
        <taxon>Embryophyta</taxon>
        <taxon>Tracheophyta</taxon>
        <taxon>Spermatophyta</taxon>
        <taxon>Magnoliopsida</taxon>
        <taxon>eudicotyledons</taxon>
        <taxon>Gunneridae</taxon>
        <taxon>Pentapetalae</taxon>
        <taxon>asterids</taxon>
        <taxon>lamiids</taxon>
        <taxon>Boraginales</taxon>
        <taxon>Boraginaceae</taxon>
        <taxon>Boraginoideae</taxon>
        <taxon>Lithospermeae</taxon>
        <taxon>Lithospermum</taxon>
    </lineage>
</organism>
<dbReference type="AlphaFoldDB" id="A0AAV3R1S7"/>
<gene>
    <name evidence="1" type="ORF">LIER_24641</name>
</gene>
<name>A0AAV3R1S7_LITER</name>